<gene>
    <name evidence="2" type="ORF">PITCH_A430002</name>
</gene>
<dbReference type="SUPFAM" id="SSF53300">
    <property type="entry name" value="vWA-like"/>
    <property type="match status" value="1"/>
</dbReference>
<proteinExistence type="predicted"/>
<name>A0A445N078_9BACT</name>
<dbReference type="NCBIfam" id="NF003712">
    <property type="entry name" value="PRK05325.2-4"/>
    <property type="match status" value="1"/>
</dbReference>
<accession>A0A445N078</accession>
<dbReference type="PANTHER" id="PTHR30510">
    <property type="entry name" value="UPF0229 PROTEIN YEAH"/>
    <property type="match status" value="1"/>
</dbReference>
<sequence>MDSRLQDYFRKIKEAGLTAEQEEKILLELNFQGDHDISYDPVNVAVPPVSGSEDMGRNLYQYDDMSVLQDMGPVKSPYINCLSSVDDLLERDKKREEDGFPRKIRVGRLIKPGKGGKEKIVVVPTTVEEKFLHDIIRPPKEEGESGGSGEGEEGDVIAEQPVREQEGSGAGPGSGDGAAHEMESSAYDLGRILTEQFELPNLKDKGKKRSLTRYTYDMTDRHQGFGQLLDKKATLRKLIETNVALGNVPEGELIDTTRFLISPSDRIYRVLSREMDYESQAMVFFLRDYSGSMAGKATELVVSQHVLIYSWILYQYARQVETRFILHDTEAKEVPDFYVYYNSKVAGGTKVASSYRLVNEIVEKENIAQDYNIYIFHGTDGDDWDTEGKETIPELKKMLTYASRVGITIAQSSTGSGNKTEVEKYLRSSGLLNEKPDLFRMDVIQDNADEPRLIEGIKKLGHRTFVWVTPICCGHALMTWNAAGFLLG</sequence>
<protein>
    <recommendedName>
        <fullName evidence="3">DUF444 family protein</fullName>
    </recommendedName>
</protein>
<evidence type="ECO:0008006" key="3">
    <source>
        <dbReference type="Google" id="ProtNLM"/>
    </source>
</evidence>
<dbReference type="InterPro" id="IPR036465">
    <property type="entry name" value="vWFA_dom_sf"/>
</dbReference>
<evidence type="ECO:0000313" key="2">
    <source>
        <dbReference type="EMBL" id="SPD75150.1"/>
    </source>
</evidence>
<dbReference type="EMBL" id="OJIN01000185">
    <property type="protein sequence ID" value="SPD75150.1"/>
    <property type="molecule type" value="Genomic_DNA"/>
</dbReference>
<feature type="region of interest" description="Disordered" evidence="1">
    <location>
        <begin position="133"/>
        <end position="154"/>
    </location>
</feature>
<evidence type="ECO:0000256" key="1">
    <source>
        <dbReference type="SAM" id="MobiDB-lite"/>
    </source>
</evidence>
<dbReference type="PANTHER" id="PTHR30510:SF2">
    <property type="entry name" value="UPF0229 PROTEIN YEAH"/>
    <property type="match status" value="1"/>
</dbReference>
<feature type="compositionally biased region" description="Basic and acidic residues" evidence="1">
    <location>
        <begin position="133"/>
        <end position="143"/>
    </location>
</feature>
<dbReference type="Pfam" id="PF04285">
    <property type="entry name" value="DUF444"/>
    <property type="match status" value="1"/>
</dbReference>
<dbReference type="InterPro" id="IPR006698">
    <property type="entry name" value="UPF0229"/>
</dbReference>
<reference evidence="2" key="1">
    <citation type="submission" date="2018-01" db="EMBL/GenBank/DDBJ databases">
        <authorList>
            <person name="Regsiter A."/>
            <person name="William W."/>
        </authorList>
    </citation>
    <scope>NUCLEOTIDE SEQUENCE</scope>
    <source>
        <strain evidence="2">TRIP AH-1</strain>
    </source>
</reference>
<organism evidence="2">
    <name type="scientific">uncultured Desulfobacterium sp</name>
    <dbReference type="NCBI Taxonomy" id="201089"/>
    <lineage>
        <taxon>Bacteria</taxon>
        <taxon>Pseudomonadati</taxon>
        <taxon>Thermodesulfobacteriota</taxon>
        <taxon>Desulfobacteria</taxon>
        <taxon>Desulfobacterales</taxon>
        <taxon>Desulfobacteriaceae</taxon>
        <taxon>Desulfobacterium</taxon>
        <taxon>environmental samples</taxon>
    </lineage>
</organism>
<dbReference type="AlphaFoldDB" id="A0A445N078"/>